<comment type="caution">
    <text evidence="3">The sequence shown here is derived from an EMBL/GenBank/DDBJ whole genome shotgun (WGS) entry which is preliminary data.</text>
</comment>
<dbReference type="Gene3D" id="1.10.10.60">
    <property type="entry name" value="Homeodomain-like"/>
    <property type="match status" value="1"/>
</dbReference>
<evidence type="ECO:0000313" key="3">
    <source>
        <dbReference type="EMBL" id="MBC5677137.1"/>
    </source>
</evidence>
<dbReference type="SUPFAM" id="SSF88659">
    <property type="entry name" value="Sigma3 and sigma4 domains of RNA polymerase sigma factors"/>
    <property type="match status" value="1"/>
</dbReference>
<sequence>MVMKIPFKEDQKAGYHGDVRDLKYSLSDEDFSLLRIYLMDILHGESGKSLLKLWNIGSQEGACVISSGRIFQAGILKEILQKRNLANLSITMNTYQKDSDRFSKMNIHAIKSFAIDIDYRQNEALKDKDPQTIKQWLMSENFLGLPWPNWIETGHQLRLIYVLYKPVFNRKRTKNLFVLIERIMKVMCQKINEELDLYAEPQKLTSFLRLPGSINTKGMEMVRVERTNTKKYTLDYYVEEILPALPIWYGGWKKRKRNTKRREKALKNLEMHNRQVLEDLKAYQTFLNKKRIMTGHREVMCWIYCKYCYLISGDQEDAVEKAVKFNKGFLCPLIERQLRFDIRTTDPMPLRNQTILDQLGIDDVIKKEAGIKIGENVRKKECQKRYDQKKRRKKFKKGEYKCQKMKNQKEKIYTLYNQGFTQTAIGEKLGISRKTVYNYLRMKKEELRKQEEMIRRLRAALKGEKKVGRPEVITRLNSAAKKYEVWKQRLEMLEHRFHESSGEVLLPSSLKRHKKRRKKIWRPKIFYW</sequence>
<reference evidence="3 4" key="1">
    <citation type="submission" date="2020-08" db="EMBL/GenBank/DDBJ databases">
        <title>Genome public.</title>
        <authorList>
            <person name="Liu C."/>
            <person name="Sun Q."/>
        </authorList>
    </citation>
    <scope>NUCLEOTIDE SEQUENCE [LARGE SCALE GENOMIC DNA]</scope>
    <source>
        <strain evidence="3 4">NSJ-7</strain>
    </source>
</reference>
<protein>
    <recommendedName>
        <fullName evidence="2">Terminase ATPase subunit N-terminal domain-containing protein</fullName>
    </recommendedName>
</protein>
<dbReference type="EMBL" id="JACOOS010000005">
    <property type="protein sequence ID" value="MBC5677137.1"/>
    <property type="molecule type" value="Genomic_DNA"/>
</dbReference>
<dbReference type="RefSeq" id="WP_024727309.1">
    <property type="nucleotide sequence ID" value="NZ_JACOOS010000005.1"/>
</dbReference>
<proteinExistence type="predicted"/>
<evidence type="ECO:0000256" key="1">
    <source>
        <dbReference type="SAM" id="Coils"/>
    </source>
</evidence>
<keyword evidence="1" id="KW-0175">Coiled coil</keyword>
<organism evidence="3 4">
    <name type="scientific">Anaerostipes hominis</name>
    <name type="common">ex Liu et al. 2021</name>
    <dbReference type="NCBI Taxonomy" id="2763018"/>
    <lineage>
        <taxon>Bacteria</taxon>
        <taxon>Bacillati</taxon>
        <taxon>Bacillota</taxon>
        <taxon>Clostridia</taxon>
        <taxon>Lachnospirales</taxon>
        <taxon>Lachnospiraceae</taxon>
        <taxon>Anaerostipes</taxon>
    </lineage>
</organism>
<feature type="domain" description="Terminase ATPase subunit N-terminal" evidence="2">
    <location>
        <begin position="414"/>
        <end position="456"/>
    </location>
</feature>
<keyword evidence="4" id="KW-1185">Reference proteome</keyword>
<dbReference type="InterPro" id="IPR010332">
    <property type="entry name" value="ATPase_terminase-su_N"/>
</dbReference>
<gene>
    <name evidence="3" type="ORF">H8S22_05825</name>
</gene>
<evidence type="ECO:0000313" key="4">
    <source>
        <dbReference type="Proteomes" id="UP000635828"/>
    </source>
</evidence>
<name>A0ABR7FPK5_9FIRM</name>
<dbReference type="Pfam" id="PF06056">
    <property type="entry name" value="Terminase_5"/>
    <property type="match status" value="1"/>
</dbReference>
<dbReference type="InterPro" id="IPR013324">
    <property type="entry name" value="RNA_pol_sigma_r3/r4-like"/>
</dbReference>
<feature type="coiled-coil region" evidence="1">
    <location>
        <begin position="440"/>
        <end position="496"/>
    </location>
</feature>
<accession>A0ABR7FPK5</accession>
<dbReference type="Proteomes" id="UP000635828">
    <property type="component" value="Unassembled WGS sequence"/>
</dbReference>
<evidence type="ECO:0000259" key="2">
    <source>
        <dbReference type="Pfam" id="PF06056"/>
    </source>
</evidence>